<evidence type="ECO:0000313" key="2">
    <source>
        <dbReference type="EnsemblMetazoa" id="XP_050507501.1"/>
    </source>
</evidence>
<dbReference type="GeneID" id="126885115"/>
<dbReference type="Proteomes" id="UP001652700">
    <property type="component" value="Unplaced"/>
</dbReference>
<organism evidence="2 3">
    <name type="scientific">Diabrotica virgifera virgifera</name>
    <name type="common">western corn rootworm</name>
    <dbReference type="NCBI Taxonomy" id="50390"/>
    <lineage>
        <taxon>Eukaryota</taxon>
        <taxon>Metazoa</taxon>
        <taxon>Ecdysozoa</taxon>
        <taxon>Arthropoda</taxon>
        <taxon>Hexapoda</taxon>
        <taxon>Insecta</taxon>
        <taxon>Pterygota</taxon>
        <taxon>Neoptera</taxon>
        <taxon>Endopterygota</taxon>
        <taxon>Coleoptera</taxon>
        <taxon>Polyphaga</taxon>
        <taxon>Cucujiformia</taxon>
        <taxon>Chrysomeloidea</taxon>
        <taxon>Chrysomelidae</taxon>
        <taxon>Galerucinae</taxon>
        <taxon>Diabroticina</taxon>
        <taxon>Diabroticites</taxon>
        <taxon>Diabrotica</taxon>
    </lineage>
</organism>
<dbReference type="PANTHER" id="PTHR10773:SF19">
    <property type="match status" value="1"/>
</dbReference>
<evidence type="ECO:0000313" key="3">
    <source>
        <dbReference type="Proteomes" id="UP001652700"/>
    </source>
</evidence>
<proteinExistence type="predicted"/>
<dbReference type="RefSeq" id="XP_050507501.1">
    <property type="nucleotide sequence ID" value="XM_050651544.1"/>
</dbReference>
<dbReference type="PANTHER" id="PTHR10773">
    <property type="entry name" value="DNA-DIRECTED RNA POLYMERASES I, II, AND III SUBUNIT RPABC2"/>
    <property type="match status" value="1"/>
</dbReference>
<evidence type="ECO:0000259" key="1">
    <source>
        <dbReference type="Pfam" id="PF25273"/>
    </source>
</evidence>
<dbReference type="Pfam" id="PF25273">
    <property type="entry name" value="DUF7869"/>
    <property type="match status" value="1"/>
</dbReference>
<sequence length="329" mass="38866">MNHILEFPAEESHYSRTSNPNKKYLPSNLNMSIMYRLYIAKCKEKQKPEMYFIKKSSYVKVFSTEFYKEHHENIKIGFNLMSNDRTKAKNDNTVCYITMDLQQTMPLPKITTSKAFYLRQIWLYNLGIHVVTVNGQRSVFQTWTEDVAGRGSSELGSCLWNFIQTCDDVKYKKHLVTWSDSCGGQNKNFNLIILYQLMIFRGYFDKIDHKFPKVGHTYLDSDRDFGRIEKVLRRHGTIVTPQQYREIIKSAIGKNCMVNDMETYFRDLDKLGTELGLINRKKNLLNQRFASEMALSGFESMNLEAIYTKSRMMNILHFLRFQYLRINQR</sequence>
<name>A0ABM5KBD7_DIAVI</name>
<accession>A0ABM5KBD7</accession>
<dbReference type="InterPro" id="IPR057191">
    <property type="entry name" value="DUF7869"/>
</dbReference>
<feature type="domain" description="DUF7869" evidence="1">
    <location>
        <begin position="132"/>
        <end position="269"/>
    </location>
</feature>
<protein>
    <recommendedName>
        <fullName evidence="1">DUF7869 domain-containing protein</fullName>
    </recommendedName>
</protein>
<reference evidence="2" key="1">
    <citation type="submission" date="2025-05" db="UniProtKB">
        <authorList>
            <consortium name="EnsemblMetazoa"/>
        </authorList>
    </citation>
    <scope>IDENTIFICATION</scope>
</reference>
<dbReference type="EnsemblMetazoa" id="XM_050651544.1">
    <property type="protein sequence ID" value="XP_050507501.1"/>
    <property type="gene ID" value="LOC126885115"/>
</dbReference>
<keyword evidence="3" id="KW-1185">Reference proteome</keyword>